<organism evidence="1 2">
    <name type="scientific">Lysinibacillus capsici</name>
    <dbReference type="NCBI Taxonomy" id="2115968"/>
    <lineage>
        <taxon>Bacteria</taxon>
        <taxon>Bacillati</taxon>
        <taxon>Bacillota</taxon>
        <taxon>Bacilli</taxon>
        <taxon>Bacillales</taxon>
        <taxon>Bacillaceae</taxon>
        <taxon>Lysinibacillus</taxon>
    </lineage>
</organism>
<dbReference type="InterPro" id="IPR045397">
    <property type="entry name" value="TumE-like"/>
</dbReference>
<accession>A0A2X1BFY1</accession>
<dbReference type="AlphaFoldDB" id="A0A2X1BFY1"/>
<protein>
    <submittedName>
        <fullName evidence="1">Uncharacterized protein</fullName>
    </submittedName>
</protein>
<evidence type="ECO:0000313" key="1">
    <source>
        <dbReference type="EMBL" id="SPU40641.1"/>
    </source>
</evidence>
<dbReference type="EMBL" id="UAQE01000007">
    <property type="protein sequence ID" value="SPU40641.1"/>
    <property type="molecule type" value="Genomic_DNA"/>
</dbReference>
<proteinExistence type="predicted"/>
<reference evidence="1 2" key="1">
    <citation type="submission" date="2018-06" db="EMBL/GenBank/DDBJ databases">
        <authorList>
            <consortium name="Pathogen Informatics"/>
            <person name="Doyle S."/>
        </authorList>
    </citation>
    <scope>NUCLEOTIDE SEQUENCE [LARGE SCALE GENOMIC DNA]</scope>
    <source>
        <strain evidence="1 2">NCTC7582</strain>
    </source>
</reference>
<sequence length="145" mass="17272">MPNLSDYAPLLTRFNSILRQPTDLLIEDDPTNPENTVIKITFYFISGFYGETRLRVREWYDKNDNKIQYRYSWEKNCKKPGHISAWENEHHKVPHSVESAPHHHHHIPGEREKLQSNWTIRDLESVLTIVEEFIVSNKEYNSKLL</sequence>
<dbReference type="Pfam" id="PF20126">
    <property type="entry name" value="TumE"/>
    <property type="match status" value="1"/>
</dbReference>
<evidence type="ECO:0000313" key="2">
    <source>
        <dbReference type="Proteomes" id="UP000251431"/>
    </source>
</evidence>
<gene>
    <name evidence="1" type="ORF">NCTC7582_05185</name>
</gene>
<dbReference type="RefSeq" id="WP_112118896.1">
    <property type="nucleotide sequence ID" value="NZ_UAQE01000007.1"/>
</dbReference>
<dbReference type="Proteomes" id="UP000251431">
    <property type="component" value="Unassembled WGS sequence"/>
</dbReference>
<name>A0A2X1BFY1_9BACI</name>